<dbReference type="Proteomes" id="UP000014062">
    <property type="component" value="Chromosome"/>
</dbReference>
<evidence type="ECO:0000256" key="1">
    <source>
        <dbReference type="SAM" id="MobiDB-lite"/>
    </source>
</evidence>
<evidence type="ECO:0000313" key="3">
    <source>
        <dbReference type="Proteomes" id="UP000014062"/>
    </source>
</evidence>
<accession>A0A7U9DR61</accession>
<gene>
    <name evidence="2" type="ORF">SLI_3107</name>
</gene>
<protein>
    <submittedName>
        <fullName evidence="2">Uncharacterized protein</fullName>
    </submittedName>
</protein>
<reference evidence="3" key="1">
    <citation type="journal article" date="2013" name="Genome Biol. Evol.">
        <title>The genome sequence of Streptomyces lividans 66 reveals a novel tRNA-dependent peptide biosynthetic system within a metal-related genomic island.</title>
        <authorList>
            <person name="Cruz-Morales P."/>
            <person name="Vijgenboom E."/>
            <person name="Iruegas-Bocardo F."/>
            <person name="Girard G."/>
            <person name="Yanez-Guerra L.A."/>
            <person name="Ramos-Aboites H.E."/>
            <person name="Pernodet J.L."/>
            <person name="Anne J."/>
            <person name="van Wezel G.P."/>
            <person name="Barona-Gomez F."/>
        </authorList>
    </citation>
    <scope>NUCLEOTIDE SEQUENCE [LARGE SCALE GENOMIC DNA]</scope>
    <source>
        <strain evidence="3">1326</strain>
    </source>
</reference>
<dbReference type="AlphaFoldDB" id="A0A7U9DR61"/>
<dbReference type="EMBL" id="CM001889">
    <property type="protein sequence ID" value="EOY47820.1"/>
    <property type="molecule type" value="Genomic_DNA"/>
</dbReference>
<organism evidence="2 3">
    <name type="scientific">Streptomyces lividans 1326</name>
    <dbReference type="NCBI Taxonomy" id="1200984"/>
    <lineage>
        <taxon>Bacteria</taxon>
        <taxon>Bacillati</taxon>
        <taxon>Actinomycetota</taxon>
        <taxon>Actinomycetes</taxon>
        <taxon>Kitasatosporales</taxon>
        <taxon>Streptomycetaceae</taxon>
        <taxon>Streptomyces</taxon>
    </lineage>
</organism>
<sequence>MTGKPVWLSVAVSPCPGKCLAHAATPERWYPVTSAATSSATASGSAPKDRTPITGLAGLTFTSATGE</sequence>
<feature type="compositionally biased region" description="Low complexity" evidence="1">
    <location>
        <begin position="35"/>
        <end position="46"/>
    </location>
</feature>
<proteinExistence type="predicted"/>
<evidence type="ECO:0000313" key="2">
    <source>
        <dbReference type="EMBL" id="EOY47820.1"/>
    </source>
</evidence>
<feature type="region of interest" description="Disordered" evidence="1">
    <location>
        <begin position="35"/>
        <end position="67"/>
    </location>
</feature>
<name>A0A7U9DR61_STRLI</name>